<sequence>MRLNIHSADIVQELIKELKVLADMTETHIREKIQECQKLLDAVNTALSRIRTEKEECEAHLYILEMDLKNAQMVAADSEDGYVPIPVFLLEDVQIEREKRERLEGKEQLLQYKKRELEVKNGERIAKYRRWIEEYRTETDSACARLGELTGLLESLQNQQLLIGVQGGSEKKGSTGVLLGGTIGGTGTGLVKDRYSGNTSEWMQNNVFGEWKTCGGLLGEKQNSQKKQKKKDWKKKLKGTGMSGIPRTLSKTAQEWHRDADGSMTYNSPVETGLKLDACQGKKKEYQGTCGLCSCVNIIRMSGAYIREEAMVDFASQNGLCVSKKNVYENGGTSFMERQEILESYGINSFCCKQDVGSIERYVTAGRGVILSVDAGSLWYDKPSNEMHAVVVTSVRKDHTGNVKGFYICDSGTLGSDNSRFIEVQKLAGCLSGNQMNVTSHVIR</sequence>
<evidence type="ECO:0000313" key="6">
    <source>
        <dbReference type="Proteomes" id="UP000094869"/>
    </source>
</evidence>
<keyword evidence="6" id="KW-1185">Reference proteome</keyword>
<evidence type="ECO:0000313" key="1">
    <source>
        <dbReference type="EMBL" id="ODM04103.1"/>
    </source>
</evidence>
<protein>
    <recommendedName>
        <fullName evidence="7">Peptidase C39-like domain-containing protein</fullName>
    </recommendedName>
</protein>
<dbReference type="Proteomes" id="UP000094869">
    <property type="component" value="Unassembled WGS sequence"/>
</dbReference>
<reference evidence="3 6" key="2">
    <citation type="submission" date="2016-08" db="EMBL/GenBank/DDBJ databases">
        <title>Characterization of Isolates of Eisenbergiella tayi Derived from Blood Cultures, Using Whole Genome Sequencing.</title>
        <authorList>
            <person name="Bernier A.-M."/>
            <person name="Burdz T."/>
            <person name="Wiebe D."/>
            <person name="Bernard K."/>
        </authorList>
    </citation>
    <scope>NUCLEOTIDE SEQUENCE [LARGE SCALE GENOMIC DNA]</scope>
    <source>
        <strain evidence="3 6">NML120146</strain>
    </source>
</reference>
<dbReference type="EMBL" id="MEHD01000037">
    <property type="protein sequence ID" value="ODR49535.1"/>
    <property type="molecule type" value="Genomic_DNA"/>
</dbReference>
<dbReference type="Proteomes" id="UP000094271">
    <property type="component" value="Unassembled WGS sequence"/>
</dbReference>
<dbReference type="Gene3D" id="3.90.70.10">
    <property type="entry name" value="Cysteine proteinases"/>
    <property type="match status" value="1"/>
</dbReference>
<dbReference type="OrthoDB" id="8731939at2"/>
<reference evidence="2 5" key="3">
    <citation type="submission" date="2016-08" db="EMBL/GenBank/DDBJ databases">
        <authorList>
            <person name="Seilhamer J.J."/>
        </authorList>
    </citation>
    <scope>NUCLEOTIDE SEQUENCE [LARGE SCALE GENOMIC DNA]</scope>
    <source>
        <strain evidence="2 5">NML150140-1</strain>
    </source>
</reference>
<dbReference type="EMBL" id="MCGH01000003">
    <property type="protein sequence ID" value="ODM04103.1"/>
    <property type="molecule type" value="Genomic_DNA"/>
</dbReference>
<evidence type="ECO:0008006" key="7">
    <source>
        <dbReference type="Google" id="ProtNLM"/>
    </source>
</evidence>
<evidence type="ECO:0000313" key="3">
    <source>
        <dbReference type="EMBL" id="ODR49535.1"/>
    </source>
</evidence>
<evidence type="ECO:0000313" key="5">
    <source>
        <dbReference type="Proteomes" id="UP000094271"/>
    </source>
</evidence>
<comment type="caution">
    <text evidence="1">The sequence shown here is derived from an EMBL/GenBank/DDBJ whole genome shotgun (WGS) entry which is preliminary data.</text>
</comment>
<evidence type="ECO:0000313" key="2">
    <source>
        <dbReference type="EMBL" id="ODR37581.1"/>
    </source>
</evidence>
<proteinExistence type="predicted"/>
<organism evidence="1 4">
    <name type="scientific">Eisenbergiella tayi</name>
    <dbReference type="NCBI Taxonomy" id="1432052"/>
    <lineage>
        <taxon>Bacteria</taxon>
        <taxon>Bacillati</taxon>
        <taxon>Bacillota</taxon>
        <taxon>Clostridia</taxon>
        <taxon>Lachnospirales</taxon>
        <taxon>Lachnospiraceae</taxon>
        <taxon>Eisenbergiella</taxon>
    </lineage>
</organism>
<dbReference type="RefSeq" id="WP_069154343.1">
    <property type="nucleotide sequence ID" value="NZ_JAQCZP010000059.1"/>
</dbReference>
<name>A0A1E3A5R4_9FIRM</name>
<gene>
    <name evidence="2" type="ORF">BEI59_35000</name>
    <name evidence="1" type="ORF">BEI61_04907</name>
    <name evidence="3" type="ORF">BEI63_24380</name>
</gene>
<reference evidence="1 4" key="1">
    <citation type="submission" date="2016-07" db="EMBL/GenBank/DDBJ databases">
        <title>Characterization of isolates of Eisenbergiella tayi derived from blood cultures, using whole genome sequencing.</title>
        <authorList>
            <person name="Burdz T."/>
            <person name="Wiebe D."/>
            <person name="Huynh C."/>
            <person name="Bernard K."/>
        </authorList>
    </citation>
    <scope>NUCLEOTIDE SEQUENCE [LARGE SCALE GENOMIC DNA]</scope>
    <source>
        <strain evidence="1 4">NML 110608</strain>
    </source>
</reference>
<dbReference type="Proteomes" id="UP000094067">
    <property type="component" value="Unassembled WGS sequence"/>
</dbReference>
<evidence type="ECO:0000313" key="4">
    <source>
        <dbReference type="Proteomes" id="UP000094067"/>
    </source>
</evidence>
<accession>A0A1E3A5R4</accession>
<dbReference type="EMBL" id="MEHA01000049">
    <property type="protein sequence ID" value="ODR37581.1"/>
    <property type="molecule type" value="Genomic_DNA"/>
</dbReference>
<dbReference type="AlphaFoldDB" id="A0A1E3A5R4"/>